<dbReference type="Proteomes" id="UP000828390">
    <property type="component" value="Unassembled WGS sequence"/>
</dbReference>
<dbReference type="EMBL" id="JAIWYP010000001">
    <property type="protein sequence ID" value="KAH3893168.1"/>
    <property type="molecule type" value="Genomic_DNA"/>
</dbReference>
<feature type="transmembrane region" description="Helical" evidence="1">
    <location>
        <begin position="6"/>
        <end position="24"/>
    </location>
</feature>
<evidence type="ECO:0000313" key="2">
    <source>
        <dbReference type="EMBL" id="KAH3893168.1"/>
    </source>
</evidence>
<organism evidence="2 3">
    <name type="scientific">Dreissena polymorpha</name>
    <name type="common">Zebra mussel</name>
    <name type="synonym">Mytilus polymorpha</name>
    <dbReference type="NCBI Taxonomy" id="45954"/>
    <lineage>
        <taxon>Eukaryota</taxon>
        <taxon>Metazoa</taxon>
        <taxon>Spiralia</taxon>
        <taxon>Lophotrochozoa</taxon>
        <taxon>Mollusca</taxon>
        <taxon>Bivalvia</taxon>
        <taxon>Autobranchia</taxon>
        <taxon>Heteroconchia</taxon>
        <taxon>Euheterodonta</taxon>
        <taxon>Imparidentia</taxon>
        <taxon>Neoheterodontei</taxon>
        <taxon>Myida</taxon>
        <taxon>Dreissenoidea</taxon>
        <taxon>Dreissenidae</taxon>
        <taxon>Dreissena</taxon>
    </lineage>
</organism>
<name>A0A9D4NEL3_DREPO</name>
<keyword evidence="3" id="KW-1185">Reference proteome</keyword>
<gene>
    <name evidence="2" type="ORF">DPMN_017312</name>
</gene>
<evidence type="ECO:0000313" key="3">
    <source>
        <dbReference type="Proteomes" id="UP000828390"/>
    </source>
</evidence>
<keyword evidence="1" id="KW-0472">Membrane</keyword>
<accession>A0A9D4NEL3</accession>
<keyword evidence="1" id="KW-1133">Transmembrane helix</keyword>
<evidence type="ECO:0000256" key="1">
    <source>
        <dbReference type="SAM" id="Phobius"/>
    </source>
</evidence>
<comment type="caution">
    <text evidence="2">The sequence shown here is derived from an EMBL/GenBank/DDBJ whole genome shotgun (WGS) entry which is preliminary data.</text>
</comment>
<reference evidence="2" key="1">
    <citation type="journal article" date="2019" name="bioRxiv">
        <title>The Genome of the Zebra Mussel, Dreissena polymorpha: A Resource for Invasive Species Research.</title>
        <authorList>
            <person name="McCartney M.A."/>
            <person name="Auch B."/>
            <person name="Kono T."/>
            <person name="Mallez S."/>
            <person name="Zhang Y."/>
            <person name="Obille A."/>
            <person name="Becker A."/>
            <person name="Abrahante J.E."/>
            <person name="Garbe J."/>
            <person name="Badalamenti J.P."/>
            <person name="Herman A."/>
            <person name="Mangelson H."/>
            <person name="Liachko I."/>
            <person name="Sullivan S."/>
            <person name="Sone E.D."/>
            <person name="Koren S."/>
            <person name="Silverstein K.A.T."/>
            <person name="Beckman K.B."/>
            <person name="Gohl D.M."/>
        </authorList>
    </citation>
    <scope>NUCLEOTIDE SEQUENCE</scope>
    <source>
        <strain evidence="2">Duluth1</strain>
        <tissue evidence="2">Whole animal</tissue>
    </source>
</reference>
<keyword evidence="1" id="KW-0812">Transmembrane</keyword>
<sequence>MTWIVAGSIVSIAAKAVMFVSLYSRMGATERATSPMISTNAGHGFSGHRKLSIPPFKTLSLRD</sequence>
<proteinExistence type="predicted"/>
<reference evidence="2" key="2">
    <citation type="submission" date="2020-11" db="EMBL/GenBank/DDBJ databases">
        <authorList>
            <person name="McCartney M.A."/>
            <person name="Auch B."/>
            <person name="Kono T."/>
            <person name="Mallez S."/>
            <person name="Becker A."/>
            <person name="Gohl D.M."/>
            <person name="Silverstein K.A.T."/>
            <person name="Koren S."/>
            <person name="Bechman K.B."/>
            <person name="Herman A."/>
            <person name="Abrahante J.E."/>
            <person name="Garbe J."/>
        </authorList>
    </citation>
    <scope>NUCLEOTIDE SEQUENCE</scope>
    <source>
        <strain evidence="2">Duluth1</strain>
        <tissue evidence="2">Whole animal</tissue>
    </source>
</reference>
<dbReference type="AlphaFoldDB" id="A0A9D4NEL3"/>
<protein>
    <submittedName>
        <fullName evidence="2">Uncharacterized protein</fullName>
    </submittedName>
</protein>